<evidence type="ECO:0000256" key="2">
    <source>
        <dbReference type="ARBA" id="ARBA00022723"/>
    </source>
</evidence>
<evidence type="ECO:0000256" key="3">
    <source>
        <dbReference type="ARBA" id="ARBA00023004"/>
    </source>
</evidence>
<sequence length="124" mass="13414">MRTPMRFPLAATAVAAMLGLSGLAMVPGSAVAADEEVIEEGRDLAFNRTKGNCLACHQIQGGNLAGNIGPPLVAMSSRLSKEELRSQLEDSTDRDPNTMMPPFKKHGILTDEEIDKIVEFVYQL</sequence>
<evidence type="ECO:0000256" key="5">
    <source>
        <dbReference type="SAM" id="MobiDB-lite"/>
    </source>
</evidence>
<dbReference type="NCBIfam" id="TIGR04485">
    <property type="entry name" value="thiosulf_SoxX"/>
    <property type="match status" value="1"/>
</dbReference>
<dbReference type="InterPro" id="IPR030999">
    <property type="entry name" value="Thiosulf_SoxX"/>
</dbReference>
<evidence type="ECO:0000313" key="8">
    <source>
        <dbReference type="EMBL" id="SFD79729.1"/>
    </source>
</evidence>
<dbReference type="AlphaFoldDB" id="A0A1I1VA13"/>
<keyword evidence="6" id="KW-0732">Signal</keyword>
<dbReference type="PROSITE" id="PS51007">
    <property type="entry name" value="CYTC"/>
    <property type="match status" value="1"/>
</dbReference>
<dbReference type="OrthoDB" id="9793634at2"/>
<evidence type="ECO:0000256" key="6">
    <source>
        <dbReference type="SAM" id="SignalP"/>
    </source>
</evidence>
<dbReference type="InterPro" id="IPR009056">
    <property type="entry name" value="Cyt_c-like_dom"/>
</dbReference>
<evidence type="ECO:0000313" key="9">
    <source>
        <dbReference type="Proteomes" id="UP000198611"/>
    </source>
</evidence>
<keyword evidence="9" id="KW-1185">Reference proteome</keyword>
<dbReference type="Proteomes" id="UP000198611">
    <property type="component" value="Unassembled WGS sequence"/>
</dbReference>
<feature type="chain" id="PRO_5011572055" evidence="6">
    <location>
        <begin position="33"/>
        <end position="124"/>
    </location>
</feature>
<dbReference type="STRING" id="1123397.SAMN05660831_02309"/>
<organism evidence="8 9">
    <name type="scientific">Thiohalospira halophila DSM 15071</name>
    <dbReference type="NCBI Taxonomy" id="1123397"/>
    <lineage>
        <taxon>Bacteria</taxon>
        <taxon>Pseudomonadati</taxon>
        <taxon>Pseudomonadota</taxon>
        <taxon>Gammaproteobacteria</taxon>
        <taxon>Thiohalospirales</taxon>
        <taxon>Thiohalospiraceae</taxon>
        <taxon>Thiohalospira</taxon>
    </lineage>
</organism>
<protein>
    <submittedName>
        <fullName evidence="8">Sulfur-oxidizing protein SoxX</fullName>
    </submittedName>
</protein>
<dbReference type="Gene3D" id="1.10.760.10">
    <property type="entry name" value="Cytochrome c-like domain"/>
    <property type="match status" value="1"/>
</dbReference>
<evidence type="ECO:0000256" key="4">
    <source>
        <dbReference type="PROSITE-ProRule" id="PRU00433"/>
    </source>
</evidence>
<keyword evidence="2 4" id="KW-0479">Metal-binding</keyword>
<reference evidence="8 9" key="1">
    <citation type="submission" date="2016-10" db="EMBL/GenBank/DDBJ databases">
        <authorList>
            <person name="de Groot N.N."/>
        </authorList>
    </citation>
    <scope>NUCLEOTIDE SEQUENCE [LARGE SCALE GENOMIC DNA]</scope>
    <source>
        <strain evidence="8 9">HL3</strain>
    </source>
</reference>
<dbReference type="InterPro" id="IPR036909">
    <property type="entry name" value="Cyt_c-like_dom_sf"/>
</dbReference>
<keyword evidence="3 4" id="KW-0408">Iron</keyword>
<gene>
    <name evidence="8" type="ORF">SAMN05660831_02309</name>
</gene>
<feature type="compositionally biased region" description="Basic and acidic residues" evidence="5">
    <location>
        <begin position="80"/>
        <end position="96"/>
    </location>
</feature>
<feature type="signal peptide" evidence="6">
    <location>
        <begin position="1"/>
        <end position="32"/>
    </location>
</feature>
<proteinExistence type="predicted"/>
<feature type="region of interest" description="Disordered" evidence="5">
    <location>
        <begin position="80"/>
        <end position="104"/>
    </location>
</feature>
<accession>A0A1I1VA13</accession>
<feature type="domain" description="Cytochrome c" evidence="7">
    <location>
        <begin position="36"/>
        <end position="124"/>
    </location>
</feature>
<name>A0A1I1VA13_9GAMM</name>
<dbReference type="GO" id="GO:0046872">
    <property type="term" value="F:metal ion binding"/>
    <property type="evidence" value="ECO:0007669"/>
    <property type="project" value="UniProtKB-KW"/>
</dbReference>
<dbReference type="EMBL" id="FOMJ01000009">
    <property type="protein sequence ID" value="SFD79729.1"/>
    <property type="molecule type" value="Genomic_DNA"/>
</dbReference>
<dbReference type="GO" id="GO:0009055">
    <property type="term" value="F:electron transfer activity"/>
    <property type="evidence" value="ECO:0007669"/>
    <property type="project" value="InterPro"/>
</dbReference>
<keyword evidence="1 4" id="KW-0349">Heme</keyword>
<evidence type="ECO:0000256" key="1">
    <source>
        <dbReference type="ARBA" id="ARBA00022617"/>
    </source>
</evidence>
<dbReference type="SUPFAM" id="SSF46626">
    <property type="entry name" value="Cytochrome c"/>
    <property type="match status" value="1"/>
</dbReference>
<dbReference type="Pfam" id="PF00034">
    <property type="entry name" value="Cytochrom_C"/>
    <property type="match status" value="1"/>
</dbReference>
<dbReference type="GO" id="GO:0020037">
    <property type="term" value="F:heme binding"/>
    <property type="evidence" value="ECO:0007669"/>
    <property type="project" value="InterPro"/>
</dbReference>
<evidence type="ECO:0000259" key="7">
    <source>
        <dbReference type="PROSITE" id="PS51007"/>
    </source>
</evidence>